<dbReference type="Proteomes" id="UP001500665">
    <property type="component" value="Unassembled WGS sequence"/>
</dbReference>
<organism evidence="7 8">
    <name type="scientific">Actinocorallia libanotica</name>
    <dbReference type="NCBI Taxonomy" id="46162"/>
    <lineage>
        <taxon>Bacteria</taxon>
        <taxon>Bacillati</taxon>
        <taxon>Actinomycetota</taxon>
        <taxon>Actinomycetes</taxon>
        <taxon>Streptosporangiales</taxon>
        <taxon>Thermomonosporaceae</taxon>
        <taxon>Actinocorallia</taxon>
    </lineage>
</organism>
<dbReference type="SUPFAM" id="SSF103473">
    <property type="entry name" value="MFS general substrate transporter"/>
    <property type="match status" value="1"/>
</dbReference>
<dbReference type="PANTHER" id="PTHR23528:SF1">
    <property type="entry name" value="MAJOR FACILITATOR SUPERFAMILY (MFS) PROFILE DOMAIN-CONTAINING PROTEIN"/>
    <property type="match status" value="1"/>
</dbReference>
<evidence type="ECO:0000256" key="4">
    <source>
        <dbReference type="ARBA" id="ARBA00023136"/>
    </source>
</evidence>
<feature type="domain" description="Major facilitator superfamily (MFS) profile" evidence="6">
    <location>
        <begin position="232"/>
        <end position="421"/>
    </location>
</feature>
<gene>
    <name evidence="7" type="ORF">GCM10009550_53570</name>
</gene>
<feature type="transmembrane region" description="Helical" evidence="5">
    <location>
        <begin position="370"/>
        <end position="390"/>
    </location>
</feature>
<evidence type="ECO:0000259" key="6">
    <source>
        <dbReference type="PROSITE" id="PS50850"/>
    </source>
</evidence>
<feature type="transmembrane region" description="Helical" evidence="5">
    <location>
        <begin position="157"/>
        <end position="178"/>
    </location>
</feature>
<evidence type="ECO:0000313" key="8">
    <source>
        <dbReference type="Proteomes" id="UP001500665"/>
    </source>
</evidence>
<dbReference type="InterPro" id="IPR036259">
    <property type="entry name" value="MFS_trans_sf"/>
</dbReference>
<feature type="transmembrane region" description="Helical" evidence="5">
    <location>
        <begin position="276"/>
        <end position="295"/>
    </location>
</feature>
<dbReference type="PROSITE" id="PS50850">
    <property type="entry name" value="MFS"/>
    <property type="match status" value="1"/>
</dbReference>
<reference evidence="7 8" key="1">
    <citation type="journal article" date="2019" name="Int. J. Syst. Evol. Microbiol.">
        <title>The Global Catalogue of Microorganisms (GCM) 10K type strain sequencing project: providing services to taxonomists for standard genome sequencing and annotation.</title>
        <authorList>
            <consortium name="The Broad Institute Genomics Platform"/>
            <consortium name="The Broad Institute Genome Sequencing Center for Infectious Disease"/>
            <person name="Wu L."/>
            <person name="Ma J."/>
        </authorList>
    </citation>
    <scope>NUCLEOTIDE SEQUENCE [LARGE SCALE GENOMIC DNA]</scope>
    <source>
        <strain evidence="7 8">JCM 10696</strain>
    </source>
</reference>
<keyword evidence="3 5" id="KW-1133">Transmembrane helix</keyword>
<feature type="transmembrane region" description="Helical" evidence="5">
    <location>
        <begin position="97"/>
        <end position="114"/>
    </location>
</feature>
<evidence type="ECO:0000313" key="7">
    <source>
        <dbReference type="EMBL" id="GAA0961254.1"/>
    </source>
</evidence>
<keyword evidence="4 5" id="KW-0472">Membrane</keyword>
<name>A0ABN1RPZ6_9ACTN</name>
<feature type="transmembrane region" description="Helical" evidence="5">
    <location>
        <begin position="120"/>
        <end position="145"/>
    </location>
</feature>
<sequence>MTAVTEPAKPPAPDDARGTDVTLRWMSLLALVQLGVIMASNASTQILLPSHVERIDALHKEASLALVFAAGSIVTAVANPLAGALSDRTRTRFGRRRPWVVAGSLLAAASLGFLGSQHSIAGLVLGWSLAQLAFTLVLATAVAAVPDQVPVHQRGRASALAGVAVLIGPLIGGAVVTFAVKDLLAGYLAMGALLLLVALPFPLRYGEPELPPPGPRKPIWSGLWVNPKRHPDFAWAWLSRFLVNLALSMGIGYLLYYLRDSLHYERLFPGSTNQEGVLVMVTVFSLSSVLPGLAAGWWSDRSGRTRVVVFTGGAVMALAALTLAFGDSWPAALVAAALLGAGTGVFVSVDQAMVTRLLPADADRGKDLGVVSLATSLGFVLGPVVAAPLVTSPGGYPLMFGVAALAALTGAVLVWRIRGVR</sequence>
<feature type="transmembrane region" description="Helical" evidence="5">
    <location>
        <begin position="331"/>
        <end position="349"/>
    </location>
</feature>
<keyword evidence="8" id="KW-1185">Reference proteome</keyword>
<dbReference type="PANTHER" id="PTHR23528">
    <property type="match status" value="1"/>
</dbReference>
<protein>
    <submittedName>
        <fullName evidence="7">MFS transporter</fullName>
    </submittedName>
</protein>
<comment type="subcellular location">
    <subcellularLocation>
        <location evidence="1">Cell membrane</location>
        <topology evidence="1">Multi-pass membrane protein</topology>
    </subcellularLocation>
</comment>
<evidence type="ECO:0000256" key="2">
    <source>
        <dbReference type="ARBA" id="ARBA00022692"/>
    </source>
</evidence>
<evidence type="ECO:0000256" key="1">
    <source>
        <dbReference type="ARBA" id="ARBA00004651"/>
    </source>
</evidence>
<proteinExistence type="predicted"/>
<feature type="transmembrane region" description="Helical" evidence="5">
    <location>
        <begin position="237"/>
        <end position="256"/>
    </location>
</feature>
<comment type="caution">
    <text evidence="7">The sequence shown here is derived from an EMBL/GenBank/DDBJ whole genome shotgun (WGS) entry which is preliminary data.</text>
</comment>
<dbReference type="Gene3D" id="1.20.1250.20">
    <property type="entry name" value="MFS general substrate transporter like domains"/>
    <property type="match status" value="2"/>
</dbReference>
<keyword evidence="2 5" id="KW-0812">Transmembrane</keyword>
<feature type="transmembrane region" description="Helical" evidence="5">
    <location>
        <begin position="184"/>
        <end position="203"/>
    </location>
</feature>
<dbReference type="InterPro" id="IPR011701">
    <property type="entry name" value="MFS"/>
</dbReference>
<accession>A0ABN1RPZ6</accession>
<feature type="transmembrane region" description="Helical" evidence="5">
    <location>
        <begin position="21"/>
        <end position="42"/>
    </location>
</feature>
<dbReference type="InterPro" id="IPR020846">
    <property type="entry name" value="MFS_dom"/>
</dbReference>
<evidence type="ECO:0000256" key="5">
    <source>
        <dbReference type="SAM" id="Phobius"/>
    </source>
</evidence>
<feature type="transmembrane region" description="Helical" evidence="5">
    <location>
        <begin position="396"/>
        <end position="415"/>
    </location>
</feature>
<feature type="transmembrane region" description="Helical" evidence="5">
    <location>
        <begin position="62"/>
        <end position="85"/>
    </location>
</feature>
<dbReference type="EMBL" id="BAAAHH010000025">
    <property type="protein sequence ID" value="GAA0961254.1"/>
    <property type="molecule type" value="Genomic_DNA"/>
</dbReference>
<dbReference type="Pfam" id="PF07690">
    <property type="entry name" value="MFS_1"/>
    <property type="match status" value="1"/>
</dbReference>
<feature type="transmembrane region" description="Helical" evidence="5">
    <location>
        <begin position="307"/>
        <end position="325"/>
    </location>
</feature>
<evidence type="ECO:0000256" key="3">
    <source>
        <dbReference type="ARBA" id="ARBA00022989"/>
    </source>
</evidence>